<reference evidence="1" key="1">
    <citation type="submission" date="2018-02" db="EMBL/GenBank/DDBJ databases">
        <title>Rhizophora mucronata_Transcriptome.</title>
        <authorList>
            <person name="Meera S.P."/>
            <person name="Sreeshan A."/>
            <person name="Augustine A."/>
        </authorList>
    </citation>
    <scope>NUCLEOTIDE SEQUENCE</scope>
    <source>
        <tissue evidence="1">Leaf</tissue>
    </source>
</reference>
<evidence type="ECO:0000313" key="1">
    <source>
        <dbReference type="EMBL" id="MBW82428.1"/>
    </source>
</evidence>
<sequence length="48" mass="5536">MHKNIICILKALIEDCSTSEQTSFILNKPYSVLGLFLKTVKDNLYNKF</sequence>
<organism evidence="1">
    <name type="scientific">Rhizophora mucronata</name>
    <name type="common">Asiatic mangrove</name>
    <dbReference type="NCBI Taxonomy" id="61149"/>
    <lineage>
        <taxon>Eukaryota</taxon>
        <taxon>Viridiplantae</taxon>
        <taxon>Streptophyta</taxon>
        <taxon>Embryophyta</taxon>
        <taxon>Tracheophyta</taxon>
        <taxon>Spermatophyta</taxon>
        <taxon>Magnoliopsida</taxon>
        <taxon>eudicotyledons</taxon>
        <taxon>Gunneridae</taxon>
        <taxon>Pentapetalae</taxon>
        <taxon>rosids</taxon>
        <taxon>fabids</taxon>
        <taxon>Malpighiales</taxon>
        <taxon>Rhizophoraceae</taxon>
        <taxon>Rhizophora</taxon>
    </lineage>
</organism>
<accession>A0A2P2IMM3</accession>
<name>A0A2P2IMM3_RHIMU</name>
<dbReference type="AlphaFoldDB" id="A0A2P2IMM3"/>
<proteinExistence type="predicted"/>
<protein>
    <submittedName>
        <fullName evidence="1">Uncharacterized protein</fullName>
    </submittedName>
</protein>
<dbReference type="EMBL" id="GGEC01001945">
    <property type="protein sequence ID" value="MBW82428.1"/>
    <property type="molecule type" value="Transcribed_RNA"/>
</dbReference>